<dbReference type="RefSeq" id="WP_092907319.1">
    <property type="nucleotide sequence ID" value="NZ_FOUZ01000005.1"/>
</dbReference>
<dbReference type="EMBL" id="FOUZ01000005">
    <property type="protein sequence ID" value="SFM97508.1"/>
    <property type="molecule type" value="Genomic_DNA"/>
</dbReference>
<accession>A0A1I4V8M4</accession>
<sequence length="106" mass="12929">MIKDRFFIEIKTSNSIDGNIALIKDLALRQNNFSESLEQKGLFVFDYEEKNVLYKYNLRTRDHTESVIIYCENNSIWINSYSRRYLGLFRRYNYKQWIKLLQLKTQ</sequence>
<gene>
    <name evidence="1" type="ORF">SAMN05421738_1051</name>
</gene>
<keyword evidence="2" id="KW-1185">Reference proteome</keyword>
<dbReference type="Proteomes" id="UP000199149">
    <property type="component" value="Unassembled WGS sequence"/>
</dbReference>
<name>A0A1I4V8M4_9FLAO</name>
<organism evidence="1 2">
    <name type="scientific">Algoriella xinjiangensis</name>
    <dbReference type="NCBI Taxonomy" id="684065"/>
    <lineage>
        <taxon>Bacteria</taxon>
        <taxon>Pseudomonadati</taxon>
        <taxon>Bacteroidota</taxon>
        <taxon>Flavobacteriia</taxon>
        <taxon>Flavobacteriales</taxon>
        <taxon>Weeksellaceae</taxon>
        <taxon>Algoriella</taxon>
    </lineage>
</organism>
<proteinExistence type="predicted"/>
<dbReference type="AlphaFoldDB" id="A0A1I4V8M4"/>
<evidence type="ECO:0000313" key="1">
    <source>
        <dbReference type="EMBL" id="SFM97508.1"/>
    </source>
</evidence>
<dbReference type="OrthoDB" id="9858195at2"/>
<reference evidence="2" key="1">
    <citation type="submission" date="2016-10" db="EMBL/GenBank/DDBJ databases">
        <authorList>
            <person name="Varghese N."/>
            <person name="Submissions S."/>
        </authorList>
    </citation>
    <scope>NUCLEOTIDE SEQUENCE [LARGE SCALE GENOMIC DNA]</scope>
    <source>
        <strain evidence="2">XJ109</strain>
    </source>
</reference>
<protein>
    <submittedName>
        <fullName evidence="1">Uncharacterized protein</fullName>
    </submittedName>
</protein>
<evidence type="ECO:0000313" key="2">
    <source>
        <dbReference type="Proteomes" id="UP000199149"/>
    </source>
</evidence>